<dbReference type="AlphaFoldDB" id="A0A4Z1DZP4"/>
<feature type="transmembrane region" description="Helical" evidence="2">
    <location>
        <begin position="188"/>
        <end position="208"/>
    </location>
</feature>
<organism evidence="3 4">
    <name type="scientific">Serinibacter arcticus</name>
    <dbReference type="NCBI Taxonomy" id="1655435"/>
    <lineage>
        <taxon>Bacteria</taxon>
        <taxon>Bacillati</taxon>
        <taxon>Actinomycetota</taxon>
        <taxon>Actinomycetes</taxon>
        <taxon>Micrococcales</taxon>
        <taxon>Beutenbergiaceae</taxon>
        <taxon>Serinibacter</taxon>
    </lineage>
</organism>
<sequence>MSTPEQGATAAGPSAAAVSQGGADATGPGHGHGHGHAPVHLPPGEVRRARILLAAIVVPLLLATIAGMVALWPKGESIAGSIPMTASGLSFETARITDVPGTPGAEVTAELLTGDGAGVEVPVSVGEDVLRETVPVGAQILVLFEADRLDAGASFTFIDYKRDVPLIWLAVAYVLLVALVARWRGLAAVVGLAASLAVIGLFVLPALMTGVSPLLVALVGSSAMMFVSVYLAHGISIRTTTALLGTFVGLAVTTVLAIASAAGANLLGTGSEEGYQVMSTFPEISMRALLVCGFVIAGLGALNDVTITQASAVWELHASDPTVPRRRVFLRAMRIGRDHIASTVYTLAFAYVGTALPMLMIASIYDRSPTQLITSASIAEELVRTLVSSIGLVLAIPVTTAISASLVRTSDRDERGHGVVIAAGGATAVVAAPASGDGVPAATPEPEAAPAHQPEAEGDRAHPPVQRRRDRRLRGSGTMEE</sequence>
<comment type="caution">
    <text evidence="3">The sequence shown here is derived from an EMBL/GenBank/DDBJ whole genome shotgun (WGS) entry which is preliminary data.</text>
</comment>
<dbReference type="PANTHER" id="PTHR41771">
    <property type="entry name" value="MEMBRANE PROTEIN-RELATED"/>
    <property type="match status" value="1"/>
</dbReference>
<feature type="region of interest" description="Disordered" evidence="1">
    <location>
        <begin position="434"/>
        <end position="481"/>
    </location>
</feature>
<dbReference type="EMBL" id="RHPJ01000003">
    <property type="protein sequence ID" value="TGO04399.1"/>
    <property type="molecule type" value="Genomic_DNA"/>
</dbReference>
<feature type="transmembrane region" description="Helical" evidence="2">
    <location>
        <begin position="340"/>
        <end position="365"/>
    </location>
</feature>
<dbReference type="RefSeq" id="WP_233251606.1">
    <property type="nucleotide sequence ID" value="NZ_RHPJ01000003.1"/>
</dbReference>
<feature type="transmembrane region" description="Helical" evidence="2">
    <location>
        <begin position="244"/>
        <end position="264"/>
    </location>
</feature>
<feature type="compositionally biased region" description="Basic residues" evidence="1">
    <location>
        <begin position="465"/>
        <end position="474"/>
    </location>
</feature>
<feature type="compositionally biased region" description="Low complexity" evidence="1">
    <location>
        <begin position="434"/>
        <end position="453"/>
    </location>
</feature>
<feature type="transmembrane region" description="Helical" evidence="2">
    <location>
        <begin position="385"/>
        <end position="407"/>
    </location>
</feature>
<gene>
    <name evidence="3" type="ORF">SERN_1992</name>
</gene>
<name>A0A4Z1DZP4_9MICO</name>
<keyword evidence="2" id="KW-0472">Membrane</keyword>
<evidence type="ECO:0000256" key="2">
    <source>
        <dbReference type="SAM" id="Phobius"/>
    </source>
</evidence>
<keyword evidence="2" id="KW-1133">Transmembrane helix</keyword>
<reference evidence="3 4" key="1">
    <citation type="submission" date="2018-11" db="EMBL/GenBank/DDBJ databases">
        <title>Complete genome sequencing of the Actinobacteria Serinibacter sp. K3-2.</title>
        <authorList>
            <person name="Rakitin A.L."/>
            <person name="Beletsky A.V."/>
            <person name="Mardanov A.V."/>
            <person name="Ravin N.V."/>
            <person name="Gromova A.S."/>
            <person name="Filippova S.N."/>
            <person name="Gal'Chenko V.F."/>
        </authorList>
    </citation>
    <scope>NUCLEOTIDE SEQUENCE [LARGE SCALE GENOMIC DNA]</scope>
    <source>
        <strain evidence="3 4">K3-2</strain>
    </source>
</reference>
<evidence type="ECO:0000313" key="4">
    <source>
        <dbReference type="Proteomes" id="UP000297318"/>
    </source>
</evidence>
<accession>A0A4Z1DZP4</accession>
<protein>
    <submittedName>
        <fullName evidence="3">Putative membrane protein, YibE/F-like family</fullName>
    </submittedName>
</protein>
<dbReference type="Proteomes" id="UP000297318">
    <property type="component" value="Unassembled WGS sequence"/>
</dbReference>
<dbReference type="InterPro" id="IPR012507">
    <property type="entry name" value="YibE_F"/>
</dbReference>
<feature type="region of interest" description="Disordered" evidence="1">
    <location>
        <begin position="1"/>
        <end position="41"/>
    </location>
</feature>
<feature type="transmembrane region" description="Helical" evidence="2">
    <location>
        <begin position="284"/>
        <end position="302"/>
    </location>
</feature>
<feature type="compositionally biased region" description="Low complexity" evidence="1">
    <location>
        <begin position="1"/>
        <end position="27"/>
    </location>
</feature>
<feature type="transmembrane region" description="Helical" evidence="2">
    <location>
        <begin position="164"/>
        <end position="181"/>
    </location>
</feature>
<dbReference type="PANTHER" id="PTHR41771:SF1">
    <property type="entry name" value="MEMBRANE PROTEIN"/>
    <property type="match status" value="1"/>
</dbReference>
<keyword evidence="2" id="KW-0812">Transmembrane</keyword>
<feature type="transmembrane region" description="Helical" evidence="2">
    <location>
        <begin position="214"/>
        <end position="232"/>
    </location>
</feature>
<proteinExistence type="predicted"/>
<feature type="transmembrane region" description="Helical" evidence="2">
    <location>
        <begin position="51"/>
        <end position="72"/>
    </location>
</feature>
<evidence type="ECO:0000256" key="1">
    <source>
        <dbReference type="SAM" id="MobiDB-lite"/>
    </source>
</evidence>
<evidence type="ECO:0000313" key="3">
    <source>
        <dbReference type="EMBL" id="TGO04399.1"/>
    </source>
</evidence>
<dbReference type="Pfam" id="PF07907">
    <property type="entry name" value="YibE_F"/>
    <property type="match status" value="1"/>
</dbReference>
<keyword evidence="4" id="KW-1185">Reference proteome</keyword>